<dbReference type="SUPFAM" id="SSF56925">
    <property type="entry name" value="OMPA-like"/>
    <property type="match status" value="1"/>
</dbReference>
<sequence>MKTLSKTLLALSASSLMVMSANAAISYGSTAAAQPYVGVKVGQIDADQIDGNNTAYGVYGGYNFDQNFGVEAEFIGSDSKDFNIGNLPVEGDVKSYGVYGTYNYNFINTPFYAKGKLGVAKTEVDVNSRSAIQHNVNSDKTSLAGGVGIGYKPTSNVGVEASYNYLSKDATMIGLGAHLTF</sequence>
<feature type="chain" id="PRO_5012256001" evidence="2">
    <location>
        <begin position="24"/>
        <end position="181"/>
    </location>
</feature>
<dbReference type="AlphaFoldDB" id="A0A1T0CRL4"/>
<keyword evidence="1 2" id="KW-0732">Signal</keyword>
<organism evidence="4 5">
    <name type="scientific">Moraxella porci DSM 25326</name>
    <dbReference type="NCBI Taxonomy" id="573983"/>
    <lineage>
        <taxon>Bacteria</taxon>
        <taxon>Pseudomonadati</taxon>
        <taxon>Pseudomonadota</taxon>
        <taxon>Gammaproteobacteria</taxon>
        <taxon>Moraxellales</taxon>
        <taxon>Moraxellaceae</taxon>
        <taxon>Moraxella</taxon>
    </lineage>
</organism>
<accession>A0A1T0CRL4</accession>
<evidence type="ECO:0000259" key="3">
    <source>
        <dbReference type="Pfam" id="PF13505"/>
    </source>
</evidence>
<keyword evidence="5" id="KW-1185">Reference proteome</keyword>
<feature type="domain" description="Outer membrane protein beta-barrel" evidence="3">
    <location>
        <begin position="12"/>
        <end position="180"/>
    </location>
</feature>
<dbReference type="Proteomes" id="UP000190683">
    <property type="component" value="Unassembled WGS sequence"/>
</dbReference>
<dbReference type="STRING" id="573983.B0681_05890"/>
<dbReference type="InterPro" id="IPR011250">
    <property type="entry name" value="OMP/PagP_B-barrel"/>
</dbReference>
<gene>
    <name evidence="4" type="ORF">B0681_05890</name>
</gene>
<reference evidence="4 5" key="1">
    <citation type="submission" date="2017-02" db="EMBL/GenBank/DDBJ databases">
        <title>Draft genome sequence of Moraxella porci CCUG 54912T type strain.</title>
        <authorList>
            <person name="Salva-Serra F."/>
            <person name="Engstrom-Jakobsson H."/>
            <person name="Thorell K."/>
            <person name="Jaen-Luchoro D."/>
            <person name="Gonzales-Siles L."/>
            <person name="Karlsson R."/>
            <person name="Yazdan S."/>
            <person name="Boulund F."/>
            <person name="Johnning A."/>
            <person name="Engstrand L."/>
            <person name="Kristiansson E."/>
            <person name="Moore E."/>
        </authorList>
    </citation>
    <scope>NUCLEOTIDE SEQUENCE [LARGE SCALE GENOMIC DNA]</scope>
    <source>
        <strain evidence="4 5">CCUG 54912</strain>
    </source>
</reference>
<evidence type="ECO:0000256" key="1">
    <source>
        <dbReference type="ARBA" id="ARBA00022729"/>
    </source>
</evidence>
<evidence type="ECO:0000256" key="2">
    <source>
        <dbReference type="SAM" id="SignalP"/>
    </source>
</evidence>
<dbReference type="EMBL" id="MUYV01000006">
    <property type="protein sequence ID" value="OOS24985.1"/>
    <property type="molecule type" value="Genomic_DNA"/>
</dbReference>
<dbReference type="RefSeq" id="WP_078317822.1">
    <property type="nucleotide sequence ID" value="NZ_MUYV01000006.1"/>
</dbReference>
<dbReference type="Gene3D" id="2.40.160.20">
    <property type="match status" value="1"/>
</dbReference>
<protein>
    <submittedName>
        <fullName evidence="4">Cell envelope biogenesis protein OmpA</fullName>
    </submittedName>
</protein>
<evidence type="ECO:0000313" key="4">
    <source>
        <dbReference type="EMBL" id="OOS24985.1"/>
    </source>
</evidence>
<evidence type="ECO:0000313" key="5">
    <source>
        <dbReference type="Proteomes" id="UP000190683"/>
    </source>
</evidence>
<name>A0A1T0CRL4_9GAMM</name>
<proteinExistence type="predicted"/>
<dbReference type="InterPro" id="IPR027385">
    <property type="entry name" value="Beta-barrel_OMP"/>
</dbReference>
<feature type="signal peptide" evidence="2">
    <location>
        <begin position="1"/>
        <end position="23"/>
    </location>
</feature>
<comment type="caution">
    <text evidence="4">The sequence shown here is derived from an EMBL/GenBank/DDBJ whole genome shotgun (WGS) entry which is preliminary data.</text>
</comment>
<dbReference type="Pfam" id="PF13505">
    <property type="entry name" value="OMP_b-brl"/>
    <property type="match status" value="1"/>
</dbReference>